<keyword evidence="2" id="KW-0413">Isomerase</keyword>
<feature type="compositionally biased region" description="Basic and acidic residues" evidence="3">
    <location>
        <begin position="229"/>
        <end position="238"/>
    </location>
</feature>
<dbReference type="KEGG" id="bdw:94335143"/>
<dbReference type="RefSeq" id="XP_067804684.1">
    <property type="nucleotide sequence ID" value="XM_067945893.1"/>
</dbReference>
<dbReference type="InterPro" id="IPR020103">
    <property type="entry name" value="PsdUridine_synth_cat_dom_sf"/>
</dbReference>
<name>A0AAD9PN24_9APIC</name>
<comment type="similarity">
    <text evidence="1">Belongs to the pseudouridine synthase TruD family.</text>
</comment>
<dbReference type="Pfam" id="PF01142">
    <property type="entry name" value="TruD"/>
    <property type="match status" value="1"/>
</dbReference>
<dbReference type="InterPro" id="IPR001656">
    <property type="entry name" value="PsdUridine_synth_TruD"/>
</dbReference>
<sequence>MSAALGSVGMRRAAFGYSKSANCGLLTCLTQMHSPHLESVDGVIKYMAEDFIVHEIDLNGKVLEPGSSIGLDLIKATISQEHKRQSGIFLVLSRAQGYSIEYPEFLTKLDATRIEALLDKLTVATQLGTDSLVNAFALIVASDQTKEIRTRVHEFIRSKLPFLTSITRPIANVRQDEAMVEYMGPFVDLNALDANSKVIMVHPLTRCIRAIAQRAIEYNRAQLDQRNRLDQGDLRDERDLGEEQMAPTRATTPITLSEVPTLQELVQMADKTDRRGLKKGSYLHFNVTKFNRDTGDVIDLICKSTKRSALDMSTAGTKDKRARTVQRMCLRRGTIEAMFEAMASPKWFDDVEISNFEYKDERLRLGDLLGNFFSIVIRGVSNVKVAIERIERFQEHGFINYFGLQRFGSNAIGTHLVGAALIKREYREAIRLILGDLQLAANFNCFSPTMEIRNSHGLEEIPELTPENAKALLEQMPRHLYIERKLLYSLSRGDSYRVALSKLPASTLSMYVHATQSFLFNHATSKRIGMGLEPVIGDLVNVAPLNSRETQVDRLTSENVAKWTLENVMLPLPGDSIEYPPHLYDYYKHLSLEAFGIPLESFATRINGKDPSLVGIGGSYRFIATRPWGVSFRVSEGMHAPHVNTERCSRLRLEIQDKPSIVLECSLPKCSYLTVALREVLSDEAIEASTL</sequence>
<dbReference type="GeneID" id="94335143"/>
<dbReference type="GO" id="GO:0009982">
    <property type="term" value="F:pseudouridine synthase activity"/>
    <property type="evidence" value="ECO:0007669"/>
    <property type="project" value="InterPro"/>
</dbReference>
<dbReference type="GO" id="GO:0001522">
    <property type="term" value="P:pseudouridine synthesis"/>
    <property type="evidence" value="ECO:0007669"/>
    <property type="project" value="InterPro"/>
</dbReference>
<dbReference type="SUPFAM" id="SSF55120">
    <property type="entry name" value="Pseudouridine synthase"/>
    <property type="match status" value="1"/>
</dbReference>
<dbReference type="GO" id="GO:0005634">
    <property type="term" value="C:nucleus"/>
    <property type="evidence" value="ECO:0007669"/>
    <property type="project" value="TreeGrafter"/>
</dbReference>
<gene>
    <name evidence="5" type="ORF">BdWA1_000845</name>
</gene>
<dbReference type="PANTHER" id="PTHR13326">
    <property type="entry name" value="TRNA PSEUDOURIDINE SYNTHASE D"/>
    <property type="match status" value="1"/>
</dbReference>
<dbReference type="Proteomes" id="UP001214638">
    <property type="component" value="Unassembled WGS sequence"/>
</dbReference>
<dbReference type="PROSITE" id="PS50984">
    <property type="entry name" value="TRUD"/>
    <property type="match status" value="1"/>
</dbReference>
<dbReference type="CDD" id="cd02576">
    <property type="entry name" value="PseudoU_synth_ScPUS7"/>
    <property type="match status" value="1"/>
</dbReference>
<evidence type="ECO:0000313" key="6">
    <source>
        <dbReference type="Proteomes" id="UP001214638"/>
    </source>
</evidence>
<organism evidence="5 6">
    <name type="scientific">Babesia duncani</name>
    <dbReference type="NCBI Taxonomy" id="323732"/>
    <lineage>
        <taxon>Eukaryota</taxon>
        <taxon>Sar</taxon>
        <taxon>Alveolata</taxon>
        <taxon>Apicomplexa</taxon>
        <taxon>Aconoidasida</taxon>
        <taxon>Piroplasmida</taxon>
        <taxon>Babesiidae</taxon>
        <taxon>Babesia</taxon>
    </lineage>
</organism>
<dbReference type="InterPro" id="IPR042214">
    <property type="entry name" value="TruD_catalytic"/>
</dbReference>
<dbReference type="NCBIfam" id="TIGR00094">
    <property type="entry name" value="tRNA_TruD_broad"/>
    <property type="match status" value="1"/>
</dbReference>
<dbReference type="PANTHER" id="PTHR13326:SF21">
    <property type="entry name" value="PSEUDOURIDYLATE SYNTHASE PUS7L"/>
    <property type="match status" value="1"/>
</dbReference>
<proteinExistence type="inferred from homology"/>
<dbReference type="GO" id="GO:0003723">
    <property type="term" value="F:RNA binding"/>
    <property type="evidence" value="ECO:0007669"/>
    <property type="project" value="InterPro"/>
</dbReference>
<comment type="caution">
    <text evidence="5">The sequence shown here is derived from an EMBL/GenBank/DDBJ whole genome shotgun (WGS) entry which is preliminary data.</text>
</comment>
<evidence type="ECO:0000256" key="3">
    <source>
        <dbReference type="SAM" id="MobiDB-lite"/>
    </source>
</evidence>
<dbReference type="AlphaFoldDB" id="A0AAD9PN24"/>
<feature type="domain" description="TRUD" evidence="4">
    <location>
        <begin position="397"/>
        <end position="625"/>
    </location>
</feature>
<reference evidence="5" key="1">
    <citation type="journal article" date="2023" name="Nat. Microbiol.">
        <title>Babesia duncani multi-omics identifies virulence factors and drug targets.</title>
        <authorList>
            <person name="Singh P."/>
            <person name="Lonardi S."/>
            <person name="Liang Q."/>
            <person name="Vydyam P."/>
            <person name="Khabirova E."/>
            <person name="Fang T."/>
            <person name="Gihaz S."/>
            <person name="Thekkiniath J."/>
            <person name="Munshi M."/>
            <person name="Abel S."/>
            <person name="Ciampossin L."/>
            <person name="Batugedara G."/>
            <person name="Gupta M."/>
            <person name="Lu X.M."/>
            <person name="Lenz T."/>
            <person name="Chakravarty S."/>
            <person name="Cornillot E."/>
            <person name="Hu Y."/>
            <person name="Ma W."/>
            <person name="Gonzalez L.M."/>
            <person name="Sanchez S."/>
            <person name="Estrada K."/>
            <person name="Sanchez-Flores A."/>
            <person name="Montero E."/>
            <person name="Harb O.S."/>
            <person name="Le Roch K.G."/>
            <person name="Mamoun C.B."/>
        </authorList>
    </citation>
    <scope>NUCLEOTIDE SEQUENCE</scope>
    <source>
        <strain evidence="5">WA1</strain>
    </source>
</reference>
<evidence type="ECO:0000259" key="4">
    <source>
        <dbReference type="PROSITE" id="PS50984"/>
    </source>
</evidence>
<evidence type="ECO:0000256" key="2">
    <source>
        <dbReference type="ARBA" id="ARBA00023235"/>
    </source>
</evidence>
<evidence type="ECO:0000256" key="1">
    <source>
        <dbReference type="ARBA" id="ARBA00007953"/>
    </source>
</evidence>
<dbReference type="PIRSF" id="PIRSF037016">
    <property type="entry name" value="Pseudouridin_synth_euk_prd"/>
    <property type="match status" value="1"/>
</dbReference>
<keyword evidence="6" id="KW-1185">Reference proteome</keyword>
<feature type="region of interest" description="Disordered" evidence="3">
    <location>
        <begin position="229"/>
        <end position="251"/>
    </location>
</feature>
<accession>A0AAD9PN24</accession>
<dbReference type="InterPro" id="IPR011760">
    <property type="entry name" value="PsdUridine_synth_TruD_insert"/>
</dbReference>
<protein>
    <submittedName>
        <fullName evidence="5">Bifunctional Pseudouridine synthase</fullName>
    </submittedName>
</protein>
<dbReference type="Gene3D" id="3.30.2350.20">
    <property type="entry name" value="TruD, catalytic domain"/>
    <property type="match status" value="2"/>
</dbReference>
<evidence type="ECO:0000313" key="5">
    <source>
        <dbReference type="EMBL" id="KAK2197842.1"/>
    </source>
</evidence>
<dbReference type="EMBL" id="JALLKP010000001">
    <property type="protein sequence ID" value="KAK2197842.1"/>
    <property type="molecule type" value="Genomic_DNA"/>
</dbReference>